<organism evidence="5 6">
    <name type="scientific">Photobacterium proteolyticum</name>
    <dbReference type="NCBI Taxonomy" id="1903952"/>
    <lineage>
        <taxon>Bacteria</taxon>
        <taxon>Pseudomonadati</taxon>
        <taxon>Pseudomonadota</taxon>
        <taxon>Gammaproteobacteria</taxon>
        <taxon>Vibrionales</taxon>
        <taxon>Vibrionaceae</taxon>
        <taxon>Photobacterium</taxon>
    </lineage>
</organism>
<dbReference type="NCBIfam" id="TIGR03349">
    <property type="entry name" value="IV_VI_DotU"/>
    <property type="match status" value="1"/>
</dbReference>
<feature type="domain" description="OmpA-like" evidence="4">
    <location>
        <begin position="315"/>
        <end position="435"/>
    </location>
</feature>
<evidence type="ECO:0000256" key="3">
    <source>
        <dbReference type="SAM" id="Phobius"/>
    </source>
</evidence>
<keyword evidence="3" id="KW-1133">Transmembrane helix</keyword>
<keyword evidence="6" id="KW-1185">Reference proteome</keyword>
<keyword evidence="1 3" id="KW-0472">Membrane</keyword>
<evidence type="ECO:0000259" key="4">
    <source>
        <dbReference type="PROSITE" id="PS51123"/>
    </source>
</evidence>
<proteinExistence type="predicted"/>
<dbReference type="NCBIfam" id="NF038228">
    <property type="entry name" value="IcmH_DotU_IVB"/>
    <property type="match status" value="1"/>
</dbReference>
<dbReference type="InterPro" id="IPR036737">
    <property type="entry name" value="OmpA-like_sf"/>
</dbReference>
<dbReference type="AlphaFoldDB" id="A0A1Q9G6P3"/>
<keyword evidence="3" id="KW-0812">Transmembrane</keyword>
<evidence type="ECO:0000256" key="1">
    <source>
        <dbReference type="PROSITE-ProRule" id="PRU00473"/>
    </source>
</evidence>
<dbReference type="InterPro" id="IPR017733">
    <property type="entry name" value="OmpA-like_dom_proteobacteria"/>
</dbReference>
<dbReference type="RefSeq" id="WP_075767951.1">
    <property type="nucleotide sequence ID" value="NZ_MJIL01000099.1"/>
</dbReference>
<dbReference type="PROSITE" id="PS51123">
    <property type="entry name" value="OMPA_2"/>
    <property type="match status" value="1"/>
</dbReference>
<dbReference type="GO" id="GO:0016020">
    <property type="term" value="C:membrane"/>
    <property type="evidence" value="ECO:0007669"/>
    <property type="project" value="UniProtKB-UniRule"/>
</dbReference>
<feature type="transmembrane region" description="Helical" evidence="3">
    <location>
        <begin position="239"/>
        <end position="257"/>
    </location>
</feature>
<dbReference type="STRING" id="1903952.BIT28_10415"/>
<dbReference type="CDD" id="cd07185">
    <property type="entry name" value="OmpA_C-like"/>
    <property type="match status" value="1"/>
</dbReference>
<dbReference type="OrthoDB" id="345640at2"/>
<gene>
    <name evidence="5" type="ORF">BIT28_10415</name>
</gene>
<dbReference type="Pfam" id="PF00691">
    <property type="entry name" value="OmpA"/>
    <property type="match status" value="1"/>
</dbReference>
<reference evidence="5 6" key="1">
    <citation type="submission" date="2016-09" db="EMBL/GenBank/DDBJ databases">
        <title>Photobacterium proteolyticum sp. nov. a protease producing bacterium isolated from ocean sediments of Laizhou Bay.</title>
        <authorList>
            <person name="Li Y."/>
        </authorList>
    </citation>
    <scope>NUCLEOTIDE SEQUENCE [LARGE SCALE GENOMIC DNA]</scope>
    <source>
        <strain evidence="5 6">13-12</strain>
    </source>
</reference>
<dbReference type="InterPro" id="IPR006665">
    <property type="entry name" value="OmpA-like"/>
</dbReference>
<dbReference type="PANTHER" id="PTHR38033">
    <property type="entry name" value="MEMBRANE PROTEIN-RELATED"/>
    <property type="match status" value="1"/>
</dbReference>
<dbReference type="EMBL" id="MJIL01000099">
    <property type="protein sequence ID" value="OLQ69951.1"/>
    <property type="molecule type" value="Genomic_DNA"/>
</dbReference>
<evidence type="ECO:0000256" key="2">
    <source>
        <dbReference type="SAM" id="MobiDB-lite"/>
    </source>
</evidence>
<accession>A0A1Q9G6P3</accession>
<dbReference type="Gene3D" id="1.25.40.590">
    <property type="entry name" value="Type IV / VI secretion system, DotU"/>
    <property type="match status" value="1"/>
</dbReference>
<feature type="region of interest" description="Disordered" evidence="2">
    <location>
        <begin position="1"/>
        <end position="29"/>
    </location>
</feature>
<dbReference type="InterPro" id="IPR038522">
    <property type="entry name" value="T4/T6SS_DotU_sf"/>
</dbReference>
<evidence type="ECO:0000313" key="5">
    <source>
        <dbReference type="EMBL" id="OLQ69951.1"/>
    </source>
</evidence>
<dbReference type="Gene3D" id="3.30.1330.60">
    <property type="entry name" value="OmpA-like domain"/>
    <property type="match status" value="1"/>
</dbReference>
<dbReference type="PANTHER" id="PTHR38033:SF1">
    <property type="entry name" value="DOTU FAMILY TYPE IV_VI SECRETION SYSTEM PROTEIN"/>
    <property type="match status" value="1"/>
</dbReference>
<feature type="compositionally biased region" description="Basic and acidic residues" evidence="2">
    <location>
        <begin position="410"/>
        <end position="419"/>
    </location>
</feature>
<comment type="caution">
    <text evidence="5">The sequence shown here is derived from an EMBL/GenBank/DDBJ whole genome shotgun (WGS) entry which is preliminary data.</text>
</comment>
<dbReference type="Pfam" id="PF09850">
    <property type="entry name" value="DotU"/>
    <property type="match status" value="1"/>
</dbReference>
<sequence>MSEATFIKPRPGVRGKTAGTKNEKKKEQLHTAEQTVVLTKIKSGNQFSGLMPLGRNPLIEEASSLFSLVGQIRATADHTDVAFFQQCCNGLVQDYENRLRRLSIASEIADAARYCICSFIDETVLNTVWGGHSNWSTESLLSTFHAETFGGEYFYTLLDNALNEPTANLQLLEFQYLCLSLGFVGKMRVEERGMERLEIYRDRLYQVISSEKGDDEVPLCPSWSESVLQTTKPKTDCPLWVWVSVLGAITLAIYMAFSYSINAKSDLAFAAINNLARWEPKESVSPTKTAPDSLYLQQLLQSEVERGALELVELPDRVRIILNSNELFLSGSAEVQEALIPLLSKVARALESTHGRILITGHTDDQPIFTSRYPSNWHLSLARATAVANSMALGTDLHGRLWPEGLGDSSPRKTNDSPENRASNRRVEIDLLHLQ</sequence>
<evidence type="ECO:0000313" key="6">
    <source>
        <dbReference type="Proteomes" id="UP000186905"/>
    </source>
</evidence>
<feature type="region of interest" description="Disordered" evidence="2">
    <location>
        <begin position="403"/>
        <end position="425"/>
    </location>
</feature>
<protein>
    <submittedName>
        <fullName evidence="5">Type IV secretion protein DotU</fullName>
    </submittedName>
</protein>
<dbReference type="InterPro" id="IPR017732">
    <property type="entry name" value="T4/T6SS_DotU"/>
</dbReference>
<name>A0A1Q9G6P3_9GAMM</name>
<dbReference type="NCBIfam" id="TIGR03350">
    <property type="entry name" value="type_VI_ompA"/>
    <property type="match status" value="1"/>
</dbReference>
<dbReference type="Proteomes" id="UP000186905">
    <property type="component" value="Unassembled WGS sequence"/>
</dbReference>
<dbReference type="SUPFAM" id="SSF103088">
    <property type="entry name" value="OmpA-like"/>
    <property type="match status" value="1"/>
</dbReference>